<dbReference type="InterPro" id="IPR006059">
    <property type="entry name" value="SBP"/>
</dbReference>
<dbReference type="PANTHER" id="PTHR43649:SF12">
    <property type="entry name" value="DIACETYLCHITOBIOSE BINDING PROTEIN DASA"/>
    <property type="match status" value="1"/>
</dbReference>
<reference evidence="1 2" key="1">
    <citation type="submission" date="2018-12" db="EMBL/GenBank/DDBJ databases">
        <authorList>
            <consortium name="Pathogen Informatics"/>
        </authorList>
    </citation>
    <scope>NUCLEOTIDE SEQUENCE [LARGE SCALE GENOMIC DNA]</scope>
    <source>
        <strain evidence="1 2">NCTC11923</strain>
    </source>
</reference>
<keyword evidence="2" id="KW-1185">Reference proteome</keyword>
<evidence type="ECO:0000313" key="2">
    <source>
        <dbReference type="Proteomes" id="UP000276899"/>
    </source>
</evidence>
<name>A0A3S4SP08_9ACTO</name>
<protein>
    <submittedName>
        <fullName evidence="1">Maltose-binding periplasmic proteins/domains</fullName>
    </submittedName>
</protein>
<dbReference type="InterPro" id="IPR050490">
    <property type="entry name" value="Bact_solute-bd_prot1"/>
</dbReference>
<dbReference type="STRING" id="1278298.GCA_000428685_01703"/>
<organism evidence="1 2">
    <name type="scientific">Actinomyces slackii</name>
    <dbReference type="NCBI Taxonomy" id="52774"/>
    <lineage>
        <taxon>Bacteria</taxon>
        <taxon>Bacillati</taxon>
        <taxon>Actinomycetota</taxon>
        <taxon>Actinomycetes</taxon>
        <taxon>Actinomycetales</taxon>
        <taxon>Actinomycetaceae</taxon>
        <taxon>Actinomyces</taxon>
    </lineage>
</organism>
<dbReference type="Proteomes" id="UP000276899">
    <property type="component" value="Chromosome"/>
</dbReference>
<dbReference type="Gene3D" id="3.40.190.10">
    <property type="entry name" value="Periplasmic binding protein-like II"/>
    <property type="match status" value="1"/>
</dbReference>
<dbReference type="AlphaFoldDB" id="A0A3S4SP08"/>
<accession>A0A3S4SP08</accession>
<dbReference type="Pfam" id="PF13416">
    <property type="entry name" value="SBP_bac_8"/>
    <property type="match status" value="1"/>
</dbReference>
<dbReference type="PANTHER" id="PTHR43649">
    <property type="entry name" value="ARABINOSE-BINDING PROTEIN-RELATED"/>
    <property type="match status" value="1"/>
</dbReference>
<dbReference type="EMBL" id="LR134363">
    <property type="protein sequence ID" value="VEG74543.1"/>
    <property type="molecule type" value="Genomic_DNA"/>
</dbReference>
<evidence type="ECO:0000313" key="1">
    <source>
        <dbReference type="EMBL" id="VEG74543.1"/>
    </source>
</evidence>
<proteinExistence type="predicted"/>
<dbReference type="PROSITE" id="PS51257">
    <property type="entry name" value="PROKAR_LIPOPROTEIN"/>
    <property type="match status" value="1"/>
</dbReference>
<sequence length="446" mass="48544">MNSTKRNHTMKRRNFNALLAATATSLLGLGLTGCGPSSGSSGKGSDTFIIWDYESDDSAMGQAWARAVEIFKEKHPEVTVKIEDQTFEQLQKNAKIVLTGDDVPDIMEYNKGNSTAGQLASQGLIEPLTEQATERGWDTKLAASLQTTARYTEDGLMGDGDWYGVPNYGEYVFVYYNQDMFNAAGLSVPTTLKEFEAVCDAFVAAGQVPLAEAGSEYPMGQLWYQLILAHADRSFVDAYQLFKSDVNWTSGPVKQGTDKLVEWIGKGYIAADSAGLTAEDAGTAFINGSFPMFVSGSWWFGRIVSDMAKTNWDQFLFPGANLFPGSSGNLWVVPANAKNKELAYDFIDITLSEEVQAILGEKGGLPVAGDPATIKDDKTRTMTDNFAQINEKDGLAFYPDWPVAGFYDQITSAMQSLINGSKSGEQVLADLKAAYEEGKAEIVVED</sequence>
<dbReference type="KEGG" id="asla:NCTC11923_01177"/>
<dbReference type="SUPFAM" id="SSF53850">
    <property type="entry name" value="Periplasmic binding protein-like II"/>
    <property type="match status" value="1"/>
</dbReference>
<gene>
    <name evidence="1" type="ORF">NCTC11923_01177</name>
</gene>